<comment type="caution">
    <text evidence="6">The sequence shown here is derived from an EMBL/GenBank/DDBJ whole genome shotgun (WGS) entry which is preliminary data.</text>
</comment>
<dbReference type="InterPro" id="IPR039789">
    <property type="entry name" value="CYRI"/>
</dbReference>
<evidence type="ECO:0000313" key="7">
    <source>
        <dbReference type="Proteomes" id="UP000438429"/>
    </source>
</evidence>
<dbReference type="InterPro" id="IPR009828">
    <property type="entry name" value="CYRIA/CYRIB_Rac1-bd"/>
</dbReference>
<gene>
    <name evidence="6" type="ORF">F2P81_023835</name>
</gene>
<evidence type="ECO:0000256" key="1">
    <source>
        <dbReference type="ARBA" id="ARBA00004635"/>
    </source>
</evidence>
<comment type="similarity">
    <text evidence="2">Belongs to the CYRI family.</text>
</comment>
<dbReference type="GO" id="GO:0031267">
    <property type="term" value="F:small GTPase binding"/>
    <property type="evidence" value="ECO:0007669"/>
    <property type="project" value="InterPro"/>
</dbReference>
<reference evidence="6 7" key="1">
    <citation type="submission" date="2019-06" db="EMBL/GenBank/DDBJ databases">
        <title>Draft genomes of female and male turbot (Scophthalmus maximus).</title>
        <authorList>
            <person name="Xu H."/>
            <person name="Xu X.-W."/>
            <person name="Shao C."/>
            <person name="Chen S."/>
        </authorList>
    </citation>
    <scope>NUCLEOTIDE SEQUENCE [LARGE SCALE GENOMIC DNA]</scope>
    <source>
        <strain evidence="6">Ysfricsl-2016a</strain>
        <tissue evidence="6">Blood</tissue>
    </source>
</reference>
<keyword evidence="3" id="KW-0472">Membrane</keyword>
<dbReference type="Proteomes" id="UP000438429">
    <property type="component" value="Unassembled WGS sequence"/>
</dbReference>
<sequence length="484" mass="55479">MNPDAHPAFIEKLLGKGGSLQQTMHDTAFADATPAGGCNSTSQLLLRMFIRAGFIYDVPIEFRGSVDVGPSSMSKVYSTLPIPDTDFDNKKNKRATECRLKKKDVETAITRNYKKTDKSKHKLNYVFVWMQMCPLCVAMPDSWLLMSFKCKCGPNTIHVHGRLYIDSQHHYRQQRPGKPSSTQMIKRERTAGLFCDGWHKEEGWEPRMENVCYLGQWNSTFVLLQAIQNPSDHMLQERAWNSVCPLVIKLKKFYSFSLRLEEGLQSLLECLTCPPFTPTQHLEREQALAKQFAEILHFTLRFDELKMRIPAIQNDFSYYRRTISRNRINNMNLDIENEVNNEMANRMSLFYAEATPMLKTLSNATTNFVTENKTLPLENTTDCLSTMASVCKVMLETPEYSSRFSSDDTLLFCMRVMVGVIILYDHVHPNGAFNKSSKIDMKGCIKVLKEQPADNVEGLLNALKFTTKHLNDESTPKNIRTMLQ</sequence>
<dbReference type="AlphaFoldDB" id="A0A6A4RSQ3"/>
<protein>
    <recommendedName>
        <fullName evidence="5">CYRIA/CYRIB Rac1 binding domain-containing protein</fullName>
    </recommendedName>
</protein>
<evidence type="ECO:0000313" key="6">
    <source>
        <dbReference type="EMBL" id="KAF0023205.1"/>
    </source>
</evidence>
<proteinExistence type="inferred from homology"/>
<dbReference type="Pfam" id="PF07159">
    <property type="entry name" value="CYRIA-B_Rac1-bd"/>
    <property type="match status" value="1"/>
</dbReference>
<evidence type="ECO:0000256" key="3">
    <source>
        <dbReference type="ARBA" id="ARBA00023136"/>
    </source>
</evidence>
<keyword evidence="4" id="KW-0449">Lipoprotein</keyword>
<name>A0A6A4RSQ3_SCOMX</name>
<dbReference type="PANTHER" id="PTHR12422">
    <property type="entry name" value="GH09096P"/>
    <property type="match status" value="1"/>
</dbReference>
<accession>A0A6A4RSQ3</accession>
<comment type="subcellular location">
    <subcellularLocation>
        <location evidence="1">Membrane</location>
        <topology evidence="1">Lipid-anchor</topology>
    </subcellularLocation>
</comment>
<feature type="domain" description="CYRIA/CYRIB Rac1 binding" evidence="5">
    <location>
        <begin position="225"/>
        <end position="480"/>
    </location>
</feature>
<evidence type="ECO:0000256" key="4">
    <source>
        <dbReference type="ARBA" id="ARBA00023288"/>
    </source>
</evidence>
<dbReference type="GO" id="GO:0030833">
    <property type="term" value="P:regulation of actin filament polymerization"/>
    <property type="evidence" value="ECO:0007669"/>
    <property type="project" value="InterPro"/>
</dbReference>
<dbReference type="GO" id="GO:0016020">
    <property type="term" value="C:membrane"/>
    <property type="evidence" value="ECO:0007669"/>
    <property type="project" value="UniProtKB-SubCell"/>
</dbReference>
<organism evidence="6 7">
    <name type="scientific">Scophthalmus maximus</name>
    <name type="common">Turbot</name>
    <name type="synonym">Psetta maxima</name>
    <dbReference type="NCBI Taxonomy" id="52904"/>
    <lineage>
        <taxon>Eukaryota</taxon>
        <taxon>Metazoa</taxon>
        <taxon>Chordata</taxon>
        <taxon>Craniata</taxon>
        <taxon>Vertebrata</taxon>
        <taxon>Euteleostomi</taxon>
        <taxon>Actinopterygii</taxon>
        <taxon>Neopterygii</taxon>
        <taxon>Teleostei</taxon>
        <taxon>Neoteleostei</taxon>
        <taxon>Acanthomorphata</taxon>
        <taxon>Carangaria</taxon>
        <taxon>Pleuronectiformes</taxon>
        <taxon>Pleuronectoidei</taxon>
        <taxon>Scophthalmidae</taxon>
        <taxon>Scophthalmus</taxon>
    </lineage>
</organism>
<evidence type="ECO:0000256" key="2">
    <source>
        <dbReference type="ARBA" id="ARBA00005778"/>
    </source>
</evidence>
<dbReference type="EMBL" id="VEVO01000022">
    <property type="protein sequence ID" value="KAF0023205.1"/>
    <property type="molecule type" value="Genomic_DNA"/>
</dbReference>
<evidence type="ECO:0000259" key="5">
    <source>
        <dbReference type="Pfam" id="PF07159"/>
    </source>
</evidence>